<name>A0ACA9SFS4_9GLOM</name>
<feature type="non-terminal residue" evidence="1">
    <location>
        <position position="1"/>
    </location>
</feature>
<accession>A0ACA9SFS4</accession>
<comment type="caution">
    <text evidence="1">The sequence shown here is derived from an EMBL/GenBank/DDBJ whole genome shotgun (WGS) entry which is preliminary data.</text>
</comment>
<sequence>LTPPLTATYNRLKYVLHALVHPSTTATFSECTTFLCAGFFGFILFTPETM</sequence>
<dbReference type="EMBL" id="CAJVQC010116798">
    <property type="protein sequence ID" value="CAG8837149.1"/>
    <property type="molecule type" value="Genomic_DNA"/>
</dbReference>
<dbReference type="Proteomes" id="UP000789920">
    <property type="component" value="Unassembled WGS sequence"/>
</dbReference>
<evidence type="ECO:0000313" key="2">
    <source>
        <dbReference type="Proteomes" id="UP000789920"/>
    </source>
</evidence>
<protein>
    <submittedName>
        <fullName evidence="1">19100_t:CDS:1</fullName>
    </submittedName>
</protein>
<organism evidence="1 2">
    <name type="scientific">Racocetra persica</name>
    <dbReference type="NCBI Taxonomy" id="160502"/>
    <lineage>
        <taxon>Eukaryota</taxon>
        <taxon>Fungi</taxon>
        <taxon>Fungi incertae sedis</taxon>
        <taxon>Mucoromycota</taxon>
        <taxon>Glomeromycotina</taxon>
        <taxon>Glomeromycetes</taxon>
        <taxon>Diversisporales</taxon>
        <taxon>Gigasporaceae</taxon>
        <taxon>Racocetra</taxon>
    </lineage>
</organism>
<feature type="non-terminal residue" evidence="1">
    <location>
        <position position="50"/>
    </location>
</feature>
<gene>
    <name evidence="1" type="ORF">RPERSI_LOCUS30193</name>
</gene>
<reference evidence="1" key="1">
    <citation type="submission" date="2021-06" db="EMBL/GenBank/DDBJ databases">
        <authorList>
            <person name="Kallberg Y."/>
            <person name="Tangrot J."/>
            <person name="Rosling A."/>
        </authorList>
    </citation>
    <scope>NUCLEOTIDE SEQUENCE</scope>
    <source>
        <strain evidence="1">MA461A</strain>
    </source>
</reference>
<evidence type="ECO:0000313" key="1">
    <source>
        <dbReference type="EMBL" id="CAG8837149.1"/>
    </source>
</evidence>
<proteinExistence type="predicted"/>
<keyword evidence="2" id="KW-1185">Reference proteome</keyword>